<feature type="coiled-coil region" evidence="1">
    <location>
        <begin position="36"/>
        <end position="80"/>
    </location>
</feature>
<comment type="caution">
    <text evidence="2">The sequence shown here is derived from an EMBL/GenBank/DDBJ whole genome shotgun (WGS) entry which is preliminary data.</text>
</comment>
<protein>
    <submittedName>
        <fullName evidence="2">Uncharacterized protein</fullName>
    </submittedName>
</protein>
<accession>A0A8J7LF31</accession>
<evidence type="ECO:0000256" key="1">
    <source>
        <dbReference type="SAM" id="Coils"/>
    </source>
</evidence>
<evidence type="ECO:0000313" key="3">
    <source>
        <dbReference type="Proteomes" id="UP000662314"/>
    </source>
</evidence>
<dbReference type="EMBL" id="JAECZA010000040">
    <property type="protein sequence ID" value="MBH8573673.1"/>
    <property type="molecule type" value="Genomic_DNA"/>
</dbReference>
<proteinExistence type="predicted"/>
<reference evidence="2 3" key="1">
    <citation type="journal article" date="2021" name="Int. J. Syst. Evol. Microbiol.">
        <title>Amazonocrinis nigriterrae gen. nov., sp. nov., Atlanticothrix silvestris gen. nov., sp. nov. and Dendronalium phyllosphericum gen. nov., sp. nov., nostocacean cyanobacteria from Brazilian environments.</title>
        <authorList>
            <person name="Alvarenga D.O."/>
            <person name="Andreote A.P.D."/>
            <person name="Branco L.H.Z."/>
            <person name="Delbaje E."/>
            <person name="Cruz R.B."/>
            <person name="Varani A.M."/>
            <person name="Fiore M.F."/>
        </authorList>
    </citation>
    <scope>NUCLEOTIDE SEQUENCE [LARGE SCALE GENOMIC DNA]</scope>
    <source>
        <strain evidence="2 3">CENA369</strain>
    </source>
</reference>
<gene>
    <name evidence="2" type="ORF">I8752_11715</name>
</gene>
<sequence>MPRQKRTSRVLEKAELRSASLKSIDPSMNFGDVRNMQNLTQVIEQLRTTIDAYNTALSVIDSSKTEIDQLEKTLADLTDKMLIGVAFKYGKDSREYEMAGGVRKSERIRRSIASRLKAGTEEASSKNAQTL</sequence>
<dbReference type="Proteomes" id="UP000662314">
    <property type="component" value="Unassembled WGS sequence"/>
</dbReference>
<name>A0A8J7LF31_9NOST</name>
<organism evidence="2 3">
    <name type="scientific">Dendronalium phyllosphericum CENA369</name>
    <dbReference type="NCBI Taxonomy" id="1725256"/>
    <lineage>
        <taxon>Bacteria</taxon>
        <taxon>Bacillati</taxon>
        <taxon>Cyanobacteriota</taxon>
        <taxon>Cyanophyceae</taxon>
        <taxon>Nostocales</taxon>
        <taxon>Nostocaceae</taxon>
        <taxon>Dendronalium</taxon>
        <taxon>Dendronalium phyllosphericum</taxon>
    </lineage>
</organism>
<dbReference type="AlphaFoldDB" id="A0A8J7LF31"/>
<dbReference type="RefSeq" id="WP_214432492.1">
    <property type="nucleotide sequence ID" value="NZ_CAWPUQ010000220.1"/>
</dbReference>
<keyword evidence="1" id="KW-0175">Coiled coil</keyword>
<keyword evidence="3" id="KW-1185">Reference proteome</keyword>
<evidence type="ECO:0000313" key="2">
    <source>
        <dbReference type="EMBL" id="MBH8573673.1"/>
    </source>
</evidence>